<feature type="non-terminal residue" evidence="2">
    <location>
        <position position="1"/>
    </location>
</feature>
<keyword evidence="1" id="KW-0812">Transmembrane</keyword>
<organism evidence="2 3">
    <name type="scientific">Folsomia candida</name>
    <name type="common">Springtail</name>
    <dbReference type="NCBI Taxonomy" id="158441"/>
    <lineage>
        <taxon>Eukaryota</taxon>
        <taxon>Metazoa</taxon>
        <taxon>Ecdysozoa</taxon>
        <taxon>Arthropoda</taxon>
        <taxon>Hexapoda</taxon>
        <taxon>Collembola</taxon>
        <taxon>Entomobryomorpha</taxon>
        <taxon>Isotomoidea</taxon>
        <taxon>Isotomidae</taxon>
        <taxon>Proisotominae</taxon>
        <taxon>Folsomia</taxon>
    </lineage>
</organism>
<evidence type="ECO:0000313" key="3">
    <source>
        <dbReference type="Proteomes" id="UP000198287"/>
    </source>
</evidence>
<keyword evidence="3" id="KW-1185">Reference proteome</keyword>
<evidence type="ECO:0000256" key="1">
    <source>
        <dbReference type="SAM" id="Phobius"/>
    </source>
</evidence>
<keyword evidence="1" id="KW-1133">Transmembrane helix</keyword>
<name>A0A226D9W9_FOLCA</name>
<gene>
    <name evidence="2" type="ORF">Fcan01_23231</name>
</gene>
<comment type="caution">
    <text evidence="2">The sequence shown here is derived from an EMBL/GenBank/DDBJ whole genome shotgun (WGS) entry which is preliminary data.</text>
</comment>
<proteinExistence type="predicted"/>
<dbReference type="AlphaFoldDB" id="A0A226D9W9"/>
<accession>A0A226D9W9</accession>
<sequence>YCRNDCHQRHNRRGRGRVYCTSEVNHCSSSSSPSTNPIPTFVFAVVVVVGDTFLVIVVVVATSRTHPITSTIAFRDKHRYPALRHPSTALCILVTLRGTCIKTSQACTTLSKDDVTLAIDGYRRLSALLASIRSTYITELIIQFKYCSYISLFKY</sequence>
<evidence type="ECO:0000313" key="2">
    <source>
        <dbReference type="EMBL" id="OXA42019.1"/>
    </source>
</evidence>
<keyword evidence="1" id="KW-0472">Membrane</keyword>
<feature type="transmembrane region" description="Helical" evidence="1">
    <location>
        <begin position="38"/>
        <end position="61"/>
    </location>
</feature>
<protein>
    <submittedName>
        <fullName evidence="2">Uncharacterized protein</fullName>
    </submittedName>
</protein>
<reference evidence="2 3" key="1">
    <citation type="submission" date="2015-12" db="EMBL/GenBank/DDBJ databases">
        <title>The genome of Folsomia candida.</title>
        <authorList>
            <person name="Faddeeva A."/>
            <person name="Derks M.F."/>
            <person name="Anvar Y."/>
            <person name="Smit S."/>
            <person name="Van Straalen N."/>
            <person name="Roelofs D."/>
        </authorList>
    </citation>
    <scope>NUCLEOTIDE SEQUENCE [LARGE SCALE GENOMIC DNA]</scope>
    <source>
        <strain evidence="2 3">VU population</strain>
        <tissue evidence="2">Whole body</tissue>
    </source>
</reference>
<dbReference type="Proteomes" id="UP000198287">
    <property type="component" value="Unassembled WGS sequence"/>
</dbReference>
<dbReference type="EMBL" id="LNIX01000027">
    <property type="protein sequence ID" value="OXA42019.1"/>
    <property type="molecule type" value="Genomic_DNA"/>
</dbReference>